<proteinExistence type="predicted"/>
<evidence type="ECO:0000313" key="1">
    <source>
        <dbReference type="EMBL" id="RIH83274.1"/>
    </source>
</evidence>
<name>A0A399EF57_9DEIN</name>
<dbReference type="RefSeq" id="WP_119360784.1">
    <property type="nucleotide sequence ID" value="NZ_QWKZ01000084.1"/>
</dbReference>
<keyword evidence="2" id="KW-1185">Reference proteome</keyword>
<dbReference type="EMBL" id="QWKZ01000084">
    <property type="protein sequence ID" value="RIH83274.1"/>
    <property type="molecule type" value="Genomic_DNA"/>
</dbReference>
<gene>
    <name evidence="1" type="ORF">Mlute_02241</name>
</gene>
<accession>A0A399EF57</accession>
<reference evidence="1 2" key="1">
    <citation type="submission" date="2018-08" db="EMBL/GenBank/DDBJ databases">
        <title>Meiothermus luteus KCTC 52599 genome sequencing project.</title>
        <authorList>
            <person name="Da Costa M.S."/>
            <person name="Albuquerque L."/>
            <person name="Raposo P."/>
            <person name="Froufe H.J.C."/>
            <person name="Barroso C.S."/>
            <person name="Egas C."/>
        </authorList>
    </citation>
    <scope>NUCLEOTIDE SEQUENCE [LARGE SCALE GENOMIC DNA]</scope>
    <source>
        <strain evidence="1 2">KCTC 52599</strain>
    </source>
</reference>
<sequence>MYPHPHALEAVAVLRVAELLREAERERRLPRTSLRRRLAYWLRAWAEKLEAPNSQLGYA</sequence>
<dbReference type="Proteomes" id="UP000265800">
    <property type="component" value="Unassembled WGS sequence"/>
</dbReference>
<comment type="caution">
    <text evidence="1">The sequence shown here is derived from an EMBL/GenBank/DDBJ whole genome shotgun (WGS) entry which is preliminary data.</text>
</comment>
<evidence type="ECO:0000313" key="2">
    <source>
        <dbReference type="Proteomes" id="UP000265800"/>
    </source>
</evidence>
<protein>
    <submittedName>
        <fullName evidence="1">Uncharacterized protein</fullName>
    </submittedName>
</protein>
<organism evidence="1 2">
    <name type="scientific">Meiothermus luteus</name>
    <dbReference type="NCBI Taxonomy" id="2026184"/>
    <lineage>
        <taxon>Bacteria</taxon>
        <taxon>Thermotogati</taxon>
        <taxon>Deinococcota</taxon>
        <taxon>Deinococci</taxon>
        <taxon>Thermales</taxon>
        <taxon>Thermaceae</taxon>
        <taxon>Meiothermus</taxon>
    </lineage>
</organism>
<dbReference type="AlphaFoldDB" id="A0A399EF57"/>